<proteinExistence type="predicted"/>
<feature type="transmembrane region" description="Helical" evidence="1">
    <location>
        <begin position="12"/>
        <end position="31"/>
    </location>
</feature>
<keyword evidence="1" id="KW-0812">Transmembrane</keyword>
<reference evidence="3" key="1">
    <citation type="journal article" date="2021" name="PeerJ">
        <title>Extensive microbial diversity within the chicken gut microbiome revealed by metagenomics and culture.</title>
        <authorList>
            <person name="Gilroy R."/>
            <person name="Ravi A."/>
            <person name="Getino M."/>
            <person name="Pursley I."/>
            <person name="Horton D.L."/>
            <person name="Alikhan N.F."/>
            <person name="Baker D."/>
            <person name="Gharbi K."/>
            <person name="Hall N."/>
            <person name="Watson M."/>
            <person name="Adriaenssens E.M."/>
            <person name="Foster-Nyarko E."/>
            <person name="Jarju S."/>
            <person name="Secka A."/>
            <person name="Antonio M."/>
            <person name="Oren A."/>
            <person name="Chaudhuri R.R."/>
            <person name="La Ragione R."/>
            <person name="Hildebrand F."/>
            <person name="Pallen M.J."/>
        </authorList>
    </citation>
    <scope>NUCLEOTIDE SEQUENCE</scope>
    <source>
        <strain evidence="3">F6-6636</strain>
    </source>
</reference>
<gene>
    <name evidence="3" type="ORF">H9901_03575</name>
</gene>
<dbReference type="AlphaFoldDB" id="A0A948X386"/>
<evidence type="ECO:0000256" key="1">
    <source>
        <dbReference type="SAM" id="Phobius"/>
    </source>
</evidence>
<feature type="domain" description="Cell wall elongation regulator TseB-like" evidence="2">
    <location>
        <begin position="41"/>
        <end position="84"/>
    </location>
</feature>
<evidence type="ECO:0000313" key="4">
    <source>
        <dbReference type="Proteomes" id="UP000777303"/>
    </source>
</evidence>
<name>A0A948X386_9LACO</name>
<dbReference type="EMBL" id="JAHLFS010000048">
    <property type="protein sequence ID" value="MBU3851760.1"/>
    <property type="molecule type" value="Genomic_DNA"/>
</dbReference>
<evidence type="ECO:0000259" key="2">
    <source>
        <dbReference type="Pfam" id="PF17881"/>
    </source>
</evidence>
<dbReference type="SUPFAM" id="SSF54403">
    <property type="entry name" value="Cystatin/monellin"/>
    <property type="match status" value="2"/>
</dbReference>
<dbReference type="Proteomes" id="UP000777303">
    <property type="component" value="Unassembled WGS sequence"/>
</dbReference>
<evidence type="ECO:0000313" key="3">
    <source>
        <dbReference type="EMBL" id="MBU3851760.1"/>
    </source>
</evidence>
<comment type="caution">
    <text evidence="3">The sequence shown here is derived from an EMBL/GenBank/DDBJ whole genome shotgun (WGS) entry which is preliminary data.</text>
</comment>
<sequence>MRRASKSTQRLAVIGIVLIILVSIFAVFSIAQSPRRQAQKQATNIAEQKVGLKDPTRFYWFDRDKTYYTVEGKNKQNQTIDVIIAQKTGNITVVNQQNGWSRNQALTKVWDEYHPKKVLNINLGLYHNQPAWDIAYLDQKGNLNYLLLSFKNGHEINLIKNA</sequence>
<keyword evidence="1" id="KW-1133">Transmembrane helix</keyword>
<keyword evidence="1" id="KW-0472">Membrane</keyword>
<dbReference type="Pfam" id="PF17881">
    <property type="entry name" value="TseB"/>
    <property type="match status" value="1"/>
</dbReference>
<dbReference type="Gene3D" id="3.10.450.40">
    <property type="match status" value="2"/>
</dbReference>
<protein>
    <submittedName>
        <fullName evidence="3">DUF5590 domain-containing protein</fullName>
    </submittedName>
</protein>
<organism evidence="3 4">
    <name type="scientific">Candidatus Paralactobacillus gallistercoris</name>
    <dbReference type="NCBI Taxonomy" id="2838724"/>
    <lineage>
        <taxon>Bacteria</taxon>
        <taxon>Bacillati</taxon>
        <taxon>Bacillota</taxon>
        <taxon>Bacilli</taxon>
        <taxon>Lactobacillales</taxon>
        <taxon>Lactobacillaceae</taxon>
        <taxon>Lactobacillus</taxon>
    </lineage>
</organism>
<dbReference type="InterPro" id="IPR041401">
    <property type="entry name" value="TseB-like_dom"/>
</dbReference>
<accession>A0A948X386</accession>
<reference evidence="3" key="2">
    <citation type="submission" date="2021-04" db="EMBL/GenBank/DDBJ databases">
        <authorList>
            <person name="Gilroy R."/>
        </authorList>
    </citation>
    <scope>NUCLEOTIDE SEQUENCE</scope>
    <source>
        <strain evidence="3">F6-6636</strain>
    </source>
</reference>
<dbReference type="InterPro" id="IPR046350">
    <property type="entry name" value="Cystatin_sf"/>
</dbReference>